<dbReference type="EMBL" id="CP016808">
    <property type="protein sequence ID" value="ANY66513.1"/>
    <property type="molecule type" value="Genomic_DNA"/>
</dbReference>
<evidence type="ECO:0000256" key="3">
    <source>
        <dbReference type="ARBA" id="ARBA00023163"/>
    </source>
</evidence>
<keyword evidence="2 4" id="KW-0238">DNA-binding</keyword>
<dbReference type="Pfam" id="PF00440">
    <property type="entry name" value="TetR_N"/>
    <property type="match status" value="1"/>
</dbReference>
<feature type="domain" description="HTH tetR-type" evidence="5">
    <location>
        <begin position="5"/>
        <end position="65"/>
    </location>
</feature>
<keyword evidence="3" id="KW-0804">Transcription</keyword>
<protein>
    <submittedName>
        <fullName evidence="6">TetR family transcriptional regulator</fullName>
    </submittedName>
</protein>
<dbReference type="InterPro" id="IPR001647">
    <property type="entry name" value="HTH_TetR"/>
</dbReference>
<dbReference type="AlphaFoldDB" id="A0A1B2DFM7"/>
<dbReference type="PANTHER" id="PTHR47506:SF3">
    <property type="entry name" value="HTH-TYPE TRANSCRIPTIONAL REGULATOR LMRA"/>
    <property type="match status" value="1"/>
</dbReference>
<dbReference type="SUPFAM" id="SSF46689">
    <property type="entry name" value="Homeodomain-like"/>
    <property type="match status" value="1"/>
</dbReference>
<dbReference type="PRINTS" id="PR00455">
    <property type="entry name" value="HTHTETR"/>
</dbReference>
<dbReference type="Gene3D" id="1.10.10.60">
    <property type="entry name" value="Homeodomain-like"/>
    <property type="match status" value="1"/>
</dbReference>
<accession>A0A1B2DFM7</accession>
<keyword evidence="1" id="KW-0805">Transcription regulation</keyword>
<dbReference type="RefSeq" id="WP_099517827.1">
    <property type="nucleotide sequence ID" value="NZ_CP016808.1"/>
</dbReference>
<sequence length="191" mass="21743">MKTKQSNREIALYTAQQLFLSKGYLVTSMDDIVAASKVSKTNIYYYFKSKEELLSAIIERMISQYESLFQHIGRQTDVPVLTRLDKLVQLLTEQDARCLGGCPFLTLYTQAPLENGPFREQFRRFFQSQLSFIEQLLHEGIARQELKSDLPVEPTAALMLSTIEGALFLQHASQNPNTVQHAFHALAALLK</sequence>
<evidence type="ECO:0000256" key="4">
    <source>
        <dbReference type="PROSITE-ProRule" id="PRU00335"/>
    </source>
</evidence>
<dbReference type="PANTHER" id="PTHR47506">
    <property type="entry name" value="TRANSCRIPTIONAL REGULATORY PROTEIN"/>
    <property type="match status" value="1"/>
</dbReference>
<reference evidence="6" key="1">
    <citation type="submission" date="2016-08" db="EMBL/GenBank/DDBJ databases">
        <title>Complete Genome Seqeunce of Paenibacillus sp. BIHB 4019 from tea rhizoplane.</title>
        <authorList>
            <person name="Thakur R."/>
            <person name="Swarnkar M.K."/>
            <person name="Gulati A."/>
        </authorList>
    </citation>
    <scope>NUCLEOTIDE SEQUENCE [LARGE SCALE GENOMIC DNA]</scope>
    <source>
        <strain evidence="6">BIHB4019</strain>
    </source>
</reference>
<gene>
    <name evidence="6" type="ORF">BBD42_08615</name>
</gene>
<evidence type="ECO:0000259" key="5">
    <source>
        <dbReference type="PROSITE" id="PS50977"/>
    </source>
</evidence>
<dbReference type="InterPro" id="IPR009057">
    <property type="entry name" value="Homeodomain-like_sf"/>
</dbReference>
<dbReference type="InterPro" id="IPR023772">
    <property type="entry name" value="DNA-bd_HTH_TetR-type_CS"/>
</dbReference>
<evidence type="ECO:0000313" key="6">
    <source>
        <dbReference type="EMBL" id="ANY66513.1"/>
    </source>
</evidence>
<evidence type="ECO:0000256" key="1">
    <source>
        <dbReference type="ARBA" id="ARBA00023015"/>
    </source>
</evidence>
<feature type="DNA-binding region" description="H-T-H motif" evidence="4">
    <location>
        <begin position="28"/>
        <end position="47"/>
    </location>
</feature>
<evidence type="ECO:0000256" key="2">
    <source>
        <dbReference type="ARBA" id="ARBA00023125"/>
    </source>
</evidence>
<dbReference type="InterPro" id="IPR036271">
    <property type="entry name" value="Tet_transcr_reg_TetR-rel_C_sf"/>
</dbReference>
<dbReference type="Pfam" id="PF16925">
    <property type="entry name" value="TetR_C_13"/>
    <property type="match status" value="1"/>
</dbReference>
<dbReference type="GO" id="GO:0003677">
    <property type="term" value="F:DNA binding"/>
    <property type="evidence" value="ECO:0007669"/>
    <property type="project" value="UniProtKB-UniRule"/>
</dbReference>
<name>A0A1B2DFM7_9BACL</name>
<dbReference type="InterPro" id="IPR011075">
    <property type="entry name" value="TetR_C"/>
</dbReference>
<proteinExistence type="predicted"/>
<dbReference type="SUPFAM" id="SSF48498">
    <property type="entry name" value="Tetracyclin repressor-like, C-terminal domain"/>
    <property type="match status" value="1"/>
</dbReference>
<organism evidence="6">
    <name type="scientific">Paenibacillus sp. BIHB 4019</name>
    <dbReference type="NCBI Taxonomy" id="1870819"/>
    <lineage>
        <taxon>Bacteria</taxon>
        <taxon>Bacillati</taxon>
        <taxon>Bacillota</taxon>
        <taxon>Bacilli</taxon>
        <taxon>Bacillales</taxon>
        <taxon>Paenibacillaceae</taxon>
        <taxon>Paenibacillus</taxon>
    </lineage>
</organism>
<dbReference type="Gene3D" id="1.10.357.10">
    <property type="entry name" value="Tetracycline Repressor, domain 2"/>
    <property type="match status" value="1"/>
</dbReference>
<dbReference type="PROSITE" id="PS50977">
    <property type="entry name" value="HTH_TETR_2"/>
    <property type="match status" value="1"/>
</dbReference>
<dbReference type="PROSITE" id="PS01081">
    <property type="entry name" value="HTH_TETR_1"/>
    <property type="match status" value="1"/>
</dbReference>